<evidence type="ECO:0000313" key="1">
    <source>
        <dbReference type="EMBL" id="KAF9506605.1"/>
    </source>
</evidence>
<dbReference type="AlphaFoldDB" id="A0A9P6DQG2"/>
<reference evidence="1" key="1">
    <citation type="journal article" date="2020" name="Nat. Commun.">
        <title>Large-scale genome sequencing of mycorrhizal fungi provides insights into the early evolution of symbiotic traits.</title>
        <authorList>
            <person name="Miyauchi S."/>
            <person name="Kiss E."/>
            <person name="Kuo A."/>
            <person name="Drula E."/>
            <person name="Kohler A."/>
            <person name="Sanchez-Garcia M."/>
            <person name="Morin E."/>
            <person name="Andreopoulos B."/>
            <person name="Barry K.W."/>
            <person name="Bonito G."/>
            <person name="Buee M."/>
            <person name="Carver A."/>
            <person name="Chen C."/>
            <person name="Cichocki N."/>
            <person name="Clum A."/>
            <person name="Culley D."/>
            <person name="Crous P.W."/>
            <person name="Fauchery L."/>
            <person name="Girlanda M."/>
            <person name="Hayes R.D."/>
            <person name="Keri Z."/>
            <person name="LaButti K."/>
            <person name="Lipzen A."/>
            <person name="Lombard V."/>
            <person name="Magnuson J."/>
            <person name="Maillard F."/>
            <person name="Murat C."/>
            <person name="Nolan M."/>
            <person name="Ohm R.A."/>
            <person name="Pangilinan J."/>
            <person name="Pereira M.F."/>
            <person name="Perotto S."/>
            <person name="Peter M."/>
            <person name="Pfister S."/>
            <person name="Riley R."/>
            <person name="Sitrit Y."/>
            <person name="Stielow J.B."/>
            <person name="Szollosi G."/>
            <person name="Zifcakova L."/>
            <person name="Stursova M."/>
            <person name="Spatafora J.W."/>
            <person name="Tedersoo L."/>
            <person name="Vaario L.M."/>
            <person name="Yamada A."/>
            <person name="Yan M."/>
            <person name="Wang P."/>
            <person name="Xu J."/>
            <person name="Bruns T."/>
            <person name="Baldrian P."/>
            <person name="Vilgalys R."/>
            <person name="Dunand C."/>
            <person name="Henrissat B."/>
            <person name="Grigoriev I.V."/>
            <person name="Hibbett D."/>
            <person name="Nagy L.G."/>
            <person name="Martin F.M."/>
        </authorList>
    </citation>
    <scope>NUCLEOTIDE SEQUENCE</scope>
    <source>
        <strain evidence="1">UP504</strain>
    </source>
</reference>
<dbReference type="Proteomes" id="UP000886523">
    <property type="component" value="Unassembled WGS sequence"/>
</dbReference>
<organism evidence="1 2">
    <name type="scientific">Hydnum rufescens UP504</name>
    <dbReference type="NCBI Taxonomy" id="1448309"/>
    <lineage>
        <taxon>Eukaryota</taxon>
        <taxon>Fungi</taxon>
        <taxon>Dikarya</taxon>
        <taxon>Basidiomycota</taxon>
        <taxon>Agaricomycotina</taxon>
        <taxon>Agaricomycetes</taxon>
        <taxon>Cantharellales</taxon>
        <taxon>Hydnaceae</taxon>
        <taxon>Hydnum</taxon>
    </lineage>
</organism>
<gene>
    <name evidence="1" type="ORF">BS47DRAFT_1367233</name>
</gene>
<dbReference type="EMBL" id="MU129105">
    <property type="protein sequence ID" value="KAF9506605.1"/>
    <property type="molecule type" value="Genomic_DNA"/>
</dbReference>
<name>A0A9P6DQG2_9AGAM</name>
<evidence type="ECO:0000313" key="2">
    <source>
        <dbReference type="Proteomes" id="UP000886523"/>
    </source>
</evidence>
<comment type="caution">
    <text evidence="1">The sequence shown here is derived from an EMBL/GenBank/DDBJ whole genome shotgun (WGS) entry which is preliminary data.</text>
</comment>
<keyword evidence="2" id="KW-1185">Reference proteome</keyword>
<protein>
    <submittedName>
        <fullName evidence="1">Uncharacterized protein</fullName>
    </submittedName>
</protein>
<accession>A0A9P6DQG2</accession>
<sequence length="201" mass="22640">MYQLWIFCTTLDLCKLGFHGQWESAISQIKQQLDSSDSSISSSSFLHSVLLNLVELVDNRGNNPSLEGLEIRGEQPRLILAIERILLMVGLYWSLETILEKADHSLLEGYHNTIDTKVHNKSGSGHLVSTRSLHFPIKGKFNIKTSLWAAEIANFIGKMKEPRKSLVLSSLQDQQLATLQNFGSDKIDYVVLIMQMGALWP</sequence>
<proteinExistence type="predicted"/>